<reference evidence="1" key="1">
    <citation type="journal article" date="2022" name="bioRxiv">
        <title>Sequencing and chromosome-scale assembly of the giantPleurodeles waltlgenome.</title>
        <authorList>
            <person name="Brown T."/>
            <person name="Elewa A."/>
            <person name="Iarovenko S."/>
            <person name="Subramanian E."/>
            <person name="Araus A.J."/>
            <person name="Petzold A."/>
            <person name="Susuki M."/>
            <person name="Suzuki K.-i.T."/>
            <person name="Hayashi T."/>
            <person name="Toyoda A."/>
            <person name="Oliveira C."/>
            <person name="Osipova E."/>
            <person name="Leigh N.D."/>
            <person name="Simon A."/>
            <person name="Yun M.H."/>
        </authorList>
    </citation>
    <scope>NUCLEOTIDE SEQUENCE</scope>
    <source>
        <strain evidence="1">20211129_DDA</strain>
        <tissue evidence="1">Liver</tissue>
    </source>
</reference>
<comment type="caution">
    <text evidence="1">The sequence shown here is derived from an EMBL/GenBank/DDBJ whole genome shotgun (WGS) entry which is preliminary data.</text>
</comment>
<sequence>MRSVVDLKTRAAEREAVSTATARLRGVELHPQYRELTQRLSNIDHKAAVPHQHAEGATCRPAKDSPKVLCVSKLARNRCVQPRCSEPPYAPELPLWDPPATRPLLAGHDANLWQGAESLQLAEGSLQSFQERQDAHGLGTDSFLI</sequence>
<organism evidence="1 2">
    <name type="scientific">Pleurodeles waltl</name>
    <name type="common">Iberian ribbed newt</name>
    <dbReference type="NCBI Taxonomy" id="8319"/>
    <lineage>
        <taxon>Eukaryota</taxon>
        <taxon>Metazoa</taxon>
        <taxon>Chordata</taxon>
        <taxon>Craniata</taxon>
        <taxon>Vertebrata</taxon>
        <taxon>Euteleostomi</taxon>
        <taxon>Amphibia</taxon>
        <taxon>Batrachia</taxon>
        <taxon>Caudata</taxon>
        <taxon>Salamandroidea</taxon>
        <taxon>Salamandridae</taxon>
        <taxon>Pleurodelinae</taxon>
        <taxon>Pleurodeles</taxon>
    </lineage>
</organism>
<evidence type="ECO:0000313" key="1">
    <source>
        <dbReference type="EMBL" id="KAJ1196567.1"/>
    </source>
</evidence>
<gene>
    <name evidence="1" type="ORF">NDU88_000433</name>
</gene>
<dbReference type="Proteomes" id="UP001066276">
    <property type="component" value="Chromosome 2_1"/>
</dbReference>
<accession>A0AAV7V5G1</accession>
<evidence type="ECO:0000313" key="2">
    <source>
        <dbReference type="Proteomes" id="UP001066276"/>
    </source>
</evidence>
<keyword evidence="2" id="KW-1185">Reference proteome</keyword>
<name>A0AAV7V5G1_PLEWA</name>
<proteinExistence type="predicted"/>
<dbReference type="EMBL" id="JANPWB010000003">
    <property type="protein sequence ID" value="KAJ1196567.1"/>
    <property type="molecule type" value="Genomic_DNA"/>
</dbReference>
<protein>
    <submittedName>
        <fullName evidence="1">Uncharacterized protein</fullName>
    </submittedName>
</protein>
<dbReference type="AlphaFoldDB" id="A0AAV7V5G1"/>